<evidence type="ECO:0000256" key="11">
    <source>
        <dbReference type="ARBA" id="ARBA00022840"/>
    </source>
</evidence>
<feature type="transmembrane region" description="Helical" evidence="15">
    <location>
        <begin position="54"/>
        <end position="78"/>
    </location>
</feature>
<evidence type="ECO:0000256" key="13">
    <source>
        <dbReference type="ARBA" id="ARBA00023012"/>
    </source>
</evidence>
<comment type="catalytic activity">
    <reaction evidence="1">
        <text>ATP + protein L-histidine = ADP + protein N-phospho-L-histidine.</text>
        <dbReference type="EC" id="2.7.13.3"/>
    </reaction>
</comment>
<dbReference type="InterPro" id="IPR003660">
    <property type="entry name" value="HAMP_dom"/>
</dbReference>
<dbReference type="Gene3D" id="3.30.565.10">
    <property type="entry name" value="Histidine kinase-like ATPase, C-terminal domain"/>
    <property type="match status" value="1"/>
</dbReference>
<dbReference type="Proteomes" id="UP000541109">
    <property type="component" value="Unassembled WGS sequence"/>
</dbReference>
<keyword evidence="19" id="KW-1185">Reference proteome</keyword>
<keyword evidence="9" id="KW-0547">Nucleotide-binding</keyword>
<dbReference type="PROSITE" id="PS50109">
    <property type="entry name" value="HIS_KIN"/>
    <property type="match status" value="1"/>
</dbReference>
<evidence type="ECO:0000313" key="18">
    <source>
        <dbReference type="EMBL" id="MBA5775769.1"/>
    </source>
</evidence>
<dbReference type="PANTHER" id="PTHR44936:SF5">
    <property type="entry name" value="SENSOR HISTIDINE KINASE ENVZ"/>
    <property type="match status" value="1"/>
</dbReference>
<keyword evidence="7" id="KW-0808">Transferase</keyword>
<evidence type="ECO:0000256" key="1">
    <source>
        <dbReference type="ARBA" id="ARBA00000085"/>
    </source>
</evidence>
<keyword evidence="13" id="KW-0902">Two-component regulatory system</keyword>
<evidence type="ECO:0000256" key="5">
    <source>
        <dbReference type="ARBA" id="ARBA00022519"/>
    </source>
</evidence>
<feature type="transmembrane region" description="Helical" evidence="15">
    <location>
        <begin position="201"/>
        <end position="222"/>
    </location>
</feature>
<dbReference type="InterPro" id="IPR036097">
    <property type="entry name" value="HisK_dim/P_sf"/>
</dbReference>
<evidence type="ECO:0000256" key="3">
    <source>
        <dbReference type="ARBA" id="ARBA00012438"/>
    </source>
</evidence>
<sequence length="479" mass="53876">MRLIRTPFPSIPRPLRQLGERLWHSRALTQAWDAAATPYRYVAGHLRRFMPKGLFTRALLIIVIPMVILQGVLAFLFMEKHYDLVTRRLAQAVIREVATIISVIETYPQDADFRSITDIAANDLGLSIAVLPLEPLPPPRPKPFFDFVDQVLSNEIRTQISRPFWIDTVGRSSYVEIRIQLKEHVLRVIARRSQTYASNSHIFIVWMVTTSLVLLVIALIFLRNQIKPIEQLANAAESFGKGRPIDDFRPRGALEVRRAAQAFIEMRRRIERQIEQRTTMLAGVSHDLRTILTRFRLQLALFGDSEETAALKSDVDDMNHMLEDYLAFARGDGDEQARPADLSLMFEDLEAEAEIAGAEVSSALIGETTVVVKPIAFKRCLTNLVTNAARYAGTVRIEGRNAERWLTITVEDDGPGIPPEERENVFRPFYRLDAARSREAGGSGLGLAIARDIARAHGGDILLDDSPLGGLRAKVRLPS</sequence>
<evidence type="ECO:0000256" key="6">
    <source>
        <dbReference type="ARBA" id="ARBA00022553"/>
    </source>
</evidence>
<dbReference type="AlphaFoldDB" id="A0A839AAJ3"/>
<dbReference type="EC" id="2.7.13.3" evidence="3"/>
<keyword evidence="4" id="KW-1003">Cell membrane</keyword>
<dbReference type="PANTHER" id="PTHR44936">
    <property type="entry name" value="SENSOR PROTEIN CREC"/>
    <property type="match status" value="1"/>
</dbReference>
<dbReference type="EMBL" id="JACFXV010000029">
    <property type="protein sequence ID" value="MBA5775769.1"/>
    <property type="molecule type" value="Genomic_DNA"/>
</dbReference>
<comment type="caution">
    <text evidence="18">The sequence shown here is derived from an EMBL/GenBank/DDBJ whole genome shotgun (WGS) entry which is preliminary data.</text>
</comment>
<keyword evidence="8 15" id="KW-0812">Transmembrane</keyword>
<evidence type="ECO:0000259" key="16">
    <source>
        <dbReference type="PROSITE" id="PS50109"/>
    </source>
</evidence>
<dbReference type="Gene3D" id="1.10.287.130">
    <property type="match status" value="1"/>
</dbReference>
<dbReference type="GO" id="GO:0000155">
    <property type="term" value="F:phosphorelay sensor kinase activity"/>
    <property type="evidence" value="ECO:0007669"/>
    <property type="project" value="InterPro"/>
</dbReference>
<protein>
    <recommendedName>
        <fullName evidence="3">histidine kinase</fullName>
        <ecNumber evidence="3">2.7.13.3</ecNumber>
    </recommendedName>
</protein>
<keyword evidence="5" id="KW-0997">Cell inner membrane</keyword>
<dbReference type="InterPro" id="IPR003594">
    <property type="entry name" value="HATPase_dom"/>
</dbReference>
<dbReference type="Pfam" id="PF02518">
    <property type="entry name" value="HATPase_c"/>
    <property type="match status" value="1"/>
</dbReference>
<comment type="subcellular location">
    <subcellularLocation>
        <location evidence="2">Cell inner membrane</location>
        <topology evidence="2">Multi-pass membrane protein</topology>
    </subcellularLocation>
</comment>
<dbReference type="GO" id="GO:0005886">
    <property type="term" value="C:plasma membrane"/>
    <property type="evidence" value="ECO:0007669"/>
    <property type="project" value="UniProtKB-SubCell"/>
</dbReference>
<dbReference type="CDD" id="cd06225">
    <property type="entry name" value="HAMP"/>
    <property type="match status" value="1"/>
</dbReference>
<proteinExistence type="predicted"/>
<dbReference type="SUPFAM" id="SSF55874">
    <property type="entry name" value="ATPase domain of HSP90 chaperone/DNA topoisomerase II/histidine kinase"/>
    <property type="match status" value="1"/>
</dbReference>
<evidence type="ECO:0000313" key="19">
    <source>
        <dbReference type="Proteomes" id="UP000541109"/>
    </source>
</evidence>
<dbReference type="SMART" id="SM00387">
    <property type="entry name" value="HATPase_c"/>
    <property type="match status" value="1"/>
</dbReference>
<dbReference type="InterPro" id="IPR005467">
    <property type="entry name" value="His_kinase_dom"/>
</dbReference>
<dbReference type="PROSITE" id="PS50885">
    <property type="entry name" value="HAMP"/>
    <property type="match status" value="1"/>
</dbReference>
<dbReference type="Pfam" id="PF00672">
    <property type="entry name" value="HAMP"/>
    <property type="match status" value="1"/>
</dbReference>
<dbReference type="Pfam" id="PF00512">
    <property type="entry name" value="HisKA"/>
    <property type="match status" value="1"/>
</dbReference>
<dbReference type="CDD" id="cd00082">
    <property type="entry name" value="HisKA"/>
    <property type="match status" value="1"/>
</dbReference>
<evidence type="ECO:0000256" key="2">
    <source>
        <dbReference type="ARBA" id="ARBA00004429"/>
    </source>
</evidence>
<keyword evidence="11" id="KW-0067">ATP-binding</keyword>
<evidence type="ECO:0000256" key="4">
    <source>
        <dbReference type="ARBA" id="ARBA00022475"/>
    </source>
</evidence>
<name>A0A839AAJ3_9HYPH</name>
<evidence type="ECO:0000256" key="7">
    <source>
        <dbReference type="ARBA" id="ARBA00022679"/>
    </source>
</evidence>
<dbReference type="SMART" id="SM00388">
    <property type="entry name" value="HisKA"/>
    <property type="match status" value="1"/>
</dbReference>
<dbReference type="GO" id="GO:0005524">
    <property type="term" value="F:ATP binding"/>
    <property type="evidence" value="ECO:0007669"/>
    <property type="project" value="UniProtKB-KW"/>
</dbReference>
<gene>
    <name evidence="18" type="ORF">H2509_01365</name>
</gene>
<organism evidence="18 19">
    <name type="scientific">Stappia albiluteola</name>
    <dbReference type="NCBI Taxonomy" id="2758565"/>
    <lineage>
        <taxon>Bacteria</taxon>
        <taxon>Pseudomonadati</taxon>
        <taxon>Pseudomonadota</taxon>
        <taxon>Alphaproteobacteria</taxon>
        <taxon>Hyphomicrobiales</taxon>
        <taxon>Stappiaceae</taxon>
        <taxon>Stappia</taxon>
    </lineage>
</organism>
<dbReference type="SUPFAM" id="SSF47384">
    <property type="entry name" value="Homodimeric domain of signal transducing histidine kinase"/>
    <property type="match status" value="1"/>
</dbReference>
<evidence type="ECO:0000256" key="8">
    <source>
        <dbReference type="ARBA" id="ARBA00022692"/>
    </source>
</evidence>
<evidence type="ECO:0000256" key="9">
    <source>
        <dbReference type="ARBA" id="ARBA00022741"/>
    </source>
</evidence>
<keyword evidence="14 15" id="KW-0472">Membrane</keyword>
<evidence type="ECO:0000256" key="12">
    <source>
        <dbReference type="ARBA" id="ARBA00022989"/>
    </source>
</evidence>
<evidence type="ECO:0000256" key="15">
    <source>
        <dbReference type="SAM" id="Phobius"/>
    </source>
</evidence>
<dbReference type="InterPro" id="IPR004358">
    <property type="entry name" value="Sig_transdc_His_kin-like_C"/>
</dbReference>
<accession>A0A839AAJ3</accession>
<reference evidence="18 19" key="1">
    <citation type="submission" date="2020-07" db="EMBL/GenBank/DDBJ databases">
        <title>Stappia sp., F7233, whole genome shotgun sequencing project.</title>
        <authorList>
            <person name="Jiang S."/>
            <person name="Liu Z.W."/>
            <person name="Du Z.J."/>
        </authorList>
    </citation>
    <scope>NUCLEOTIDE SEQUENCE [LARGE SCALE GENOMIC DNA]</scope>
    <source>
        <strain evidence="18 19">F7233</strain>
    </source>
</reference>
<dbReference type="PRINTS" id="PR00344">
    <property type="entry name" value="BCTRLSENSOR"/>
</dbReference>
<feature type="domain" description="HAMP" evidence="17">
    <location>
        <begin position="223"/>
        <end position="275"/>
    </location>
</feature>
<dbReference type="InterPro" id="IPR050980">
    <property type="entry name" value="2C_sensor_his_kinase"/>
</dbReference>
<keyword evidence="6" id="KW-0597">Phosphoprotein</keyword>
<keyword evidence="12 15" id="KW-1133">Transmembrane helix</keyword>
<dbReference type="SMART" id="SM00304">
    <property type="entry name" value="HAMP"/>
    <property type="match status" value="1"/>
</dbReference>
<keyword evidence="10" id="KW-0418">Kinase</keyword>
<feature type="domain" description="Histidine kinase" evidence="16">
    <location>
        <begin position="283"/>
        <end position="479"/>
    </location>
</feature>
<evidence type="ECO:0000259" key="17">
    <source>
        <dbReference type="PROSITE" id="PS50885"/>
    </source>
</evidence>
<evidence type="ECO:0000256" key="10">
    <source>
        <dbReference type="ARBA" id="ARBA00022777"/>
    </source>
</evidence>
<evidence type="ECO:0000256" key="14">
    <source>
        <dbReference type="ARBA" id="ARBA00023136"/>
    </source>
</evidence>
<dbReference type="InterPro" id="IPR036890">
    <property type="entry name" value="HATPase_C_sf"/>
</dbReference>
<dbReference type="InterPro" id="IPR003661">
    <property type="entry name" value="HisK_dim/P_dom"/>
</dbReference>